<organism evidence="1 2">
    <name type="scientific">Paenibacillus naphthalenovorans</name>
    <dbReference type="NCBI Taxonomy" id="162209"/>
    <lineage>
        <taxon>Bacteria</taxon>
        <taxon>Bacillati</taxon>
        <taxon>Bacillota</taxon>
        <taxon>Bacilli</taxon>
        <taxon>Bacillales</taxon>
        <taxon>Paenibacillaceae</taxon>
        <taxon>Paenibacillus</taxon>
    </lineage>
</organism>
<reference evidence="2" key="1">
    <citation type="submission" date="2015-12" db="EMBL/GenBank/DDBJ databases">
        <title>Complete genome sequences of two moderately thermophilic Paenibacillus species.</title>
        <authorList>
            <person name="Butler R.III."/>
            <person name="Wang J."/>
            <person name="Stark B.C."/>
            <person name="Pombert J.-F."/>
        </authorList>
    </citation>
    <scope>NUCLEOTIDE SEQUENCE [LARGE SCALE GENOMIC DNA]</scope>
    <source>
        <strain evidence="2">32O-Y</strain>
    </source>
</reference>
<name>A0A0U2U285_9BACL</name>
<protein>
    <submittedName>
        <fullName evidence="1">Spo0E-like regulatory phosphatase</fullName>
    </submittedName>
</protein>
<evidence type="ECO:0000313" key="2">
    <source>
        <dbReference type="Proteomes" id="UP000061660"/>
    </source>
</evidence>
<evidence type="ECO:0000313" key="1">
    <source>
        <dbReference type="EMBL" id="ALS20697.1"/>
    </source>
</evidence>
<sequence length="43" mass="4795">MVSLGVQFGLLHPEVQRCSQQLDELLLRYHHIKLGPAAKAPSL</sequence>
<dbReference type="EMBL" id="CP013652">
    <property type="protein sequence ID" value="ALS20697.1"/>
    <property type="molecule type" value="Genomic_DNA"/>
</dbReference>
<dbReference type="GO" id="GO:0046983">
    <property type="term" value="F:protein dimerization activity"/>
    <property type="evidence" value="ECO:0007669"/>
    <property type="project" value="InterPro"/>
</dbReference>
<dbReference type="GO" id="GO:0043937">
    <property type="term" value="P:regulation of sporulation"/>
    <property type="evidence" value="ECO:0007669"/>
    <property type="project" value="InterPro"/>
</dbReference>
<gene>
    <name evidence="1" type="ORF">IJ22_03080</name>
</gene>
<accession>A0A0U2U285</accession>
<dbReference type="InterPro" id="IPR018540">
    <property type="entry name" value="Spo0E-like"/>
</dbReference>
<proteinExistence type="predicted"/>
<dbReference type="Proteomes" id="UP000061660">
    <property type="component" value="Chromosome"/>
</dbReference>
<dbReference type="InterPro" id="IPR037208">
    <property type="entry name" value="Spo0E-like_sf"/>
</dbReference>
<dbReference type="PATRIC" id="fig|162209.4.peg.325"/>
<dbReference type="KEGG" id="pnp:IJ22_03080"/>
<keyword evidence="2" id="KW-1185">Reference proteome</keyword>
<dbReference type="Gene3D" id="4.10.280.10">
    <property type="entry name" value="Helix-loop-helix DNA-binding domain"/>
    <property type="match status" value="1"/>
</dbReference>
<dbReference type="Pfam" id="PF09388">
    <property type="entry name" value="SpoOE-like"/>
    <property type="match status" value="1"/>
</dbReference>
<reference evidence="1 2" key="2">
    <citation type="journal article" date="2016" name="Genome Announc.">
        <title>Complete Genome Sequences of Two Interactive Moderate Thermophiles, Paenibacillus napthalenovorans 32O-Y and Paenibacillus sp. 32O-W.</title>
        <authorList>
            <person name="Butler R.R.III."/>
            <person name="Wang J."/>
            <person name="Stark B.C."/>
            <person name="Pombert J.F."/>
        </authorList>
    </citation>
    <scope>NUCLEOTIDE SEQUENCE [LARGE SCALE GENOMIC DNA]</scope>
    <source>
        <strain evidence="1 2">32O-Y</strain>
    </source>
</reference>
<dbReference type="SUPFAM" id="SSF140500">
    <property type="entry name" value="BAS1536-like"/>
    <property type="match status" value="1"/>
</dbReference>
<dbReference type="InterPro" id="IPR036638">
    <property type="entry name" value="HLH_DNA-bd_sf"/>
</dbReference>
<dbReference type="AlphaFoldDB" id="A0A0U2U285"/>